<dbReference type="Pfam" id="PF07695">
    <property type="entry name" value="7TMR-DISM_7TM"/>
    <property type="match status" value="1"/>
</dbReference>
<gene>
    <name evidence="4" type="ordered locus">Murru_1683</name>
</gene>
<feature type="domain" description="Signal transduction histidine kinase internal region" evidence="2">
    <location>
        <begin position="437"/>
        <end position="515"/>
    </location>
</feature>
<keyword evidence="4" id="KW-0808">Transferase</keyword>
<dbReference type="HOGENOM" id="CLU_028525_0_0_10"/>
<accession>G2PIK9</accession>
<dbReference type="EMBL" id="CP002999">
    <property type="protein sequence ID" value="AEM70723.1"/>
    <property type="molecule type" value="Genomic_DNA"/>
</dbReference>
<sequence>MIPMTNYIVPKQKQYNFLISLIVCHSLQSTSTIFFKKVQPCSRAICLFLSLLSAALSAQTTELERATKKLPVSYLMVKDSGSKLVEVLNNHSFKPVQNVSLEVGPTYWFEVDFKNELDTLHTQKSWRLRTTPFNEATLYYLSGDSITQKNFGQFNQKGGGGSLIYPNGVLFQQKNLISGRYLYIKCRMYSPPSNPAHFEYLSNTSNRFYTDYYTGQDINKLTPSLLYLGACSILFLTFLVVYLNIKKVEFLFYSLYVLFSAIYLAGMDTPTFNTLFESKAGFWIVMISQVFINLFYLLFAKYYLATAQHYPQLNSIINIAVVFLTLVTVVHFLTYFLSLHQIQGNILNVQRLFMTLFGLFSMLYLLYKAKDKLAIFIVVGSFIFMLGALAYWFIPNKYYMMGGSILEIIIFSLGLAYKIKLEYDGKLELQKEVSLKEISVKRAQMNPHFFFNSLSSIQHLILINNKTAALNYLTKFGKLARNVLESSYQTTVTLADEIELLHSYLELESLRFDNAFSYTITVDDPIDLDSVEIPLMLVQPFVENAIIHGLVGKKDGEKTLELRFLQEGEYYVIEIEDNGIGRQYFKSEEDRKKSRGMEITKKRLKMLDKSDQHKNTIEIIDKFDSNSQPSGTKVTIRLYNP</sequence>
<dbReference type="PANTHER" id="PTHR34220">
    <property type="entry name" value="SENSOR HISTIDINE KINASE YPDA"/>
    <property type="match status" value="1"/>
</dbReference>
<reference evidence="4 5" key="2">
    <citation type="journal article" date="2012" name="Stand. Genomic Sci.">
        <title>Complete genome sequence of the facultatively anaerobic, appendaged bacterium Muricauda ruestringensis type strain (B1(T)).</title>
        <authorList>
            <person name="Huntemann M."/>
            <person name="Teshima H."/>
            <person name="Lapidus A."/>
            <person name="Nolan M."/>
            <person name="Lucas S."/>
            <person name="Hammon N."/>
            <person name="Deshpande S."/>
            <person name="Cheng J.F."/>
            <person name="Tapia R."/>
            <person name="Goodwin L.A."/>
            <person name="Pitluck S."/>
            <person name="Liolios K."/>
            <person name="Pagani I."/>
            <person name="Ivanova N."/>
            <person name="Mavromatis K."/>
            <person name="Mikhailova N."/>
            <person name="Pati A."/>
            <person name="Chen A."/>
            <person name="Palaniappan K."/>
            <person name="Land M."/>
            <person name="Hauser L."/>
            <person name="Pan C."/>
            <person name="Brambilla E.M."/>
            <person name="Rohde M."/>
            <person name="Spring S."/>
            <person name="Goker M."/>
            <person name="Detter J.C."/>
            <person name="Bristow J."/>
            <person name="Eisen J.A."/>
            <person name="Markowitz V."/>
            <person name="Hugenholtz P."/>
            <person name="Kyrpides N.C."/>
            <person name="Klenk H.P."/>
            <person name="Woyke T."/>
        </authorList>
    </citation>
    <scope>NUCLEOTIDE SEQUENCE [LARGE SCALE GENOMIC DNA]</scope>
    <source>
        <strain evidence="5">DSM 13258 / LMG 19739 / B1</strain>
    </source>
</reference>
<dbReference type="InterPro" id="IPR010559">
    <property type="entry name" value="Sig_transdc_His_kin_internal"/>
</dbReference>
<keyword evidence="5" id="KW-1185">Reference proteome</keyword>
<feature type="transmembrane region" description="Helical" evidence="1">
    <location>
        <begin position="398"/>
        <end position="417"/>
    </location>
</feature>
<evidence type="ECO:0000313" key="4">
    <source>
        <dbReference type="EMBL" id="AEM70723.1"/>
    </source>
</evidence>
<dbReference type="GO" id="GO:0000155">
    <property type="term" value="F:phosphorelay sensor kinase activity"/>
    <property type="evidence" value="ECO:0007669"/>
    <property type="project" value="InterPro"/>
</dbReference>
<dbReference type="Proteomes" id="UP000008908">
    <property type="component" value="Chromosome"/>
</dbReference>
<feature type="transmembrane region" description="Helical" evidence="1">
    <location>
        <begin position="316"/>
        <end position="337"/>
    </location>
</feature>
<protein>
    <submittedName>
        <fullName evidence="4">Signal transduction histidine kinase</fullName>
    </submittedName>
</protein>
<dbReference type="Pfam" id="PF06580">
    <property type="entry name" value="His_kinase"/>
    <property type="match status" value="1"/>
</dbReference>
<dbReference type="Gene3D" id="3.30.565.10">
    <property type="entry name" value="Histidine kinase-like ATPase, C-terminal domain"/>
    <property type="match status" value="1"/>
</dbReference>
<dbReference type="eggNOG" id="COG2972">
    <property type="taxonomic scope" value="Bacteria"/>
</dbReference>
<evidence type="ECO:0000259" key="2">
    <source>
        <dbReference type="Pfam" id="PF06580"/>
    </source>
</evidence>
<evidence type="ECO:0000256" key="1">
    <source>
        <dbReference type="SAM" id="Phobius"/>
    </source>
</evidence>
<dbReference type="KEGG" id="mrs:Murru_1683"/>
<feature type="domain" description="7TM-DISM receptor extracellular" evidence="3">
    <location>
        <begin position="225"/>
        <end position="418"/>
    </location>
</feature>
<keyword evidence="1" id="KW-0472">Membrane</keyword>
<feature type="transmembrane region" description="Helical" evidence="1">
    <location>
        <begin position="280"/>
        <end position="304"/>
    </location>
</feature>
<feature type="transmembrane region" description="Helical" evidence="1">
    <location>
        <begin position="225"/>
        <end position="243"/>
    </location>
</feature>
<dbReference type="AlphaFoldDB" id="G2PIK9"/>
<dbReference type="SUPFAM" id="SSF55874">
    <property type="entry name" value="ATPase domain of HSP90 chaperone/DNA topoisomerase II/histidine kinase"/>
    <property type="match status" value="1"/>
</dbReference>
<feature type="transmembrane region" description="Helical" evidence="1">
    <location>
        <begin position="349"/>
        <end position="366"/>
    </location>
</feature>
<dbReference type="GO" id="GO:0016020">
    <property type="term" value="C:membrane"/>
    <property type="evidence" value="ECO:0007669"/>
    <property type="project" value="InterPro"/>
</dbReference>
<dbReference type="PANTHER" id="PTHR34220:SF7">
    <property type="entry name" value="SENSOR HISTIDINE KINASE YPDA"/>
    <property type="match status" value="1"/>
</dbReference>
<name>G2PIK9_ALLRU</name>
<keyword evidence="1" id="KW-1133">Transmembrane helix</keyword>
<keyword evidence="1" id="KW-0812">Transmembrane</keyword>
<dbReference type="InterPro" id="IPR011623">
    <property type="entry name" value="7TMR_DISM_rcpt_extracell_dom1"/>
</dbReference>
<proteinExistence type="predicted"/>
<dbReference type="InterPro" id="IPR050640">
    <property type="entry name" value="Bact_2-comp_sensor_kinase"/>
</dbReference>
<evidence type="ECO:0000313" key="5">
    <source>
        <dbReference type="Proteomes" id="UP000008908"/>
    </source>
</evidence>
<dbReference type="InterPro" id="IPR036890">
    <property type="entry name" value="HATPase_C_sf"/>
</dbReference>
<dbReference type="STRING" id="886377.Murru_1683"/>
<organism evidence="4 5">
    <name type="scientific">Allomuricauda ruestringensis (strain DSM 13258 / CIP 107369 / LMG 19739 / B1)</name>
    <name type="common">Muricauda ruestringensis</name>
    <dbReference type="NCBI Taxonomy" id="886377"/>
    <lineage>
        <taxon>Bacteria</taxon>
        <taxon>Pseudomonadati</taxon>
        <taxon>Bacteroidota</taxon>
        <taxon>Flavobacteriia</taxon>
        <taxon>Flavobacteriales</taxon>
        <taxon>Flavobacteriaceae</taxon>
        <taxon>Flagellimonas</taxon>
    </lineage>
</organism>
<keyword evidence="4" id="KW-0418">Kinase</keyword>
<reference evidence="5" key="1">
    <citation type="submission" date="2011-08" db="EMBL/GenBank/DDBJ databases">
        <title>The complete genome of Muricauda ruestringensis DSM 13258.</title>
        <authorList>
            <person name="Lucas S."/>
            <person name="Han J."/>
            <person name="Lapidus A."/>
            <person name="Bruce D."/>
            <person name="Goodwin L."/>
            <person name="Pitluck S."/>
            <person name="Peters L."/>
            <person name="Kyrpides N."/>
            <person name="Mavromatis K."/>
            <person name="Ivanova N."/>
            <person name="Ovchinnikova G."/>
            <person name="Teshima H."/>
            <person name="Detter J.C."/>
            <person name="Tapia R."/>
            <person name="Han C."/>
            <person name="Land M."/>
            <person name="Hauser L."/>
            <person name="Markowitz V."/>
            <person name="Cheng J.-F."/>
            <person name="Hugenholtz P."/>
            <person name="Woyke T."/>
            <person name="Wu D."/>
            <person name="Spring S."/>
            <person name="Schroeder M."/>
            <person name="Brambilla E."/>
            <person name="Klenk H.-P."/>
            <person name="Eisen J.A."/>
        </authorList>
    </citation>
    <scope>NUCLEOTIDE SEQUENCE [LARGE SCALE GENOMIC DNA]</scope>
    <source>
        <strain evidence="5">DSM 13258 / LMG 19739 / B1</strain>
    </source>
</reference>
<feature type="transmembrane region" description="Helical" evidence="1">
    <location>
        <begin position="373"/>
        <end position="392"/>
    </location>
</feature>
<evidence type="ECO:0000259" key="3">
    <source>
        <dbReference type="Pfam" id="PF07695"/>
    </source>
</evidence>
<dbReference type="OrthoDB" id="6190788at2"/>
<feature type="transmembrane region" description="Helical" evidence="1">
    <location>
        <begin position="250"/>
        <end position="268"/>
    </location>
</feature>